<comment type="caution">
    <text evidence="9">The sequence shown here is derived from an EMBL/GenBank/DDBJ whole genome shotgun (WGS) entry which is preliminary data.</text>
</comment>
<evidence type="ECO:0000259" key="7">
    <source>
        <dbReference type="Pfam" id="PF10189"/>
    </source>
</evidence>
<feature type="region of interest" description="Disordered" evidence="6">
    <location>
        <begin position="501"/>
        <end position="581"/>
    </location>
</feature>
<feature type="compositionally biased region" description="Low complexity" evidence="6">
    <location>
        <begin position="555"/>
        <end position="581"/>
    </location>
</feature>
<feature type="compositionally biased region" description="Polar residues" evidence="6">
    <location>
        <begin position="1235"/>
        <end position="1253"/>
    </location>
</feature>
<protein>
    <submittedName>
        <fullName evidence="9">Putative integrator complex subunit</fullName>
    </submittedName>
</protein>
<feature type="compositionally biased region" description="Polar residues" evidence="6">
    <location>
        <begin position="596"/>
        <end position="612"/>
    </location>
</feature>
<feature type="compositionally biased region" description="Polar residues" evidence="6">
    <location>
        <begin position="514"/>
        <end position="548"/>
    </location>
</feature>
<feature type="domain" description="Integrator complex subunit 3 N-terminal" evidence="7">
    <location>
        <begin position="55"/>
        <end position="441"/>
    </location>
</feature>
<accession>A0A8H4AG08</accession>
<evidence type="ECO:0000313" key="10">
    <source>
        <dbReference type="Proteomes" id="UP000439903"/>
    </source>
</evidence>
<feature type="compositionally biased region" description="Basic residues" evidence="6">
    <location>
        <begin position="1293"/>
        <end position="1308"/>
    </location>
</feature>
<sequence>MFDKNGRCEVVDSPGFAKDLVENFRWLMDAFSGKTNDEDRKRVIYNMVETAQHGYKKTVSALLYGILTEDDHTKYYDHICDHDKDSYGYLISLINQIVRYRGFALYSRRTIDRILWLVTIIIDDNRDTTVNAQPGLYEVCENLLRQIRGGDNSEPNIWLCEKMLELLKRESAWLFQNERLIHVTFYTFASLAREHDRFDQLRTREAQFCKVIFDNHYNVCFKIGRDLYRLLLEVSNIPDFAAIYSNLDHNAKLLMIRKPTVEYCLSSRLTSDEKARLTSYLENHTPKAFPRKFDPFFRDFLISGYTLSDIIRWICGAFRSAKPNSEYQRHQLISAMITYARDKEPSNEATKQSIMLLSKAALILDWLSFDRSSQNINDNLINIEPTIRLISDSYRTDSQLGPELIEYLGSSISNFLPGFDPEIRENVRVAAQTVLRRNIMTMDDLNTIRNKANDGRAASRIILELWGSNKQTELEPINIQPTITRLNSLNNPQFGIHQLHNQASSSPSASYSSKIQTDPPQSHASAAQIQPLSNRIQPAPSSSNTPQKLVQPVISQSTSLPTLSQQSFQQQSPSLPPRQQLTPLNQAAGALYSRPLNHSGSTSNSDQQNSRRTSVKYDSLSMQSSPLVQPTQQDLPVSVPRQQIPPTSALKPSDQKTPIDNSKKLRMWLYLSALPNFEKAIQNNNIDDSLENLKNIFEIFLKSVDLGFPNSPHFKELPEKLANPLCNSINFDELKNCYDLSKRLLKIEPSGRNLFNLLLSWIFQWKTEPNDNNSNKYKAFELLRLIINYAKQTDASNEIHAKARSKLMMYCLGRSQFSGLHDTSGVLLDTMGSININLPEAIELYTTYLKFEISREKTSSNAEEEFKQRWLEDLTLLQENENSVFLSMVPLLLKFWPNVFVGTPRFIYMIVSGVNPAIIYKFETDLRQQKYKIIGDIEGVDSILACALEWDSFEQIYLFNLIRSEYGNDVNQTEKFMRTSVYLKSLDPLTHPEALSGLIWLLETVSPTVKIIEALFEIMISTTTDEARFEIINYINSIFHVWQKNGATRTLALKSSLEIFFDNLNNEDNIDKIADLIKATVDLMDDLWKKSHPALKRGLSSLQPKVETLAALIGAQIKFSNSVEEFSDDKHMEFEENDDGNNGNSRSGGLPISKQTKSQDRQLRSTTVQSRNTANEPTTTSTSDGEENEEETTPPPVLPTKRVKRKIIVTSSEEEQEAEQPSNRKNRSSRARSLAQRTTPQTSRQKNVSNNGELSIEEDSSTQNKTPRSRTRALSSQTTSSRSTMNTSQLSGGKRKTTIPTASRKKQPKVSEES</sequence>
<feature type="compositionally biased region" description="Low complexity" evidence="6">
    <location>
        <begin position="1140"/>
        <end position="1149"/>
    </location>
</feature>
<dbReference type="PANTHER" id="PTHR13587:SF7">
    <property type="entry name" value="INTEGRATOR COMPLEX SUBUNIT 3"/>
    <property type="match status" value="1"/>
</dbReference>
<dbReference type="OrthoDB" id="2021145at2759"/>
<dbReference type="Proteomes" id="UP000439903">
    <property type="component" value="Unassembled WGS sequence"/>
</dbReference>
<feature type="compositionally biased region" description="Polar residues" evidence="6">
    <location>
        <begin position="1261"/>
        <end position="1291"/>
    </location>
</feature>
<feature type="compositionally biased region" description="Low complexity" evidence="6">
    <location>
        <begin position="503"/>
        <end position="513"/>
    </location>
</feature>
<dbReference type="GO" id="GO:0005634">
    <property type="term" value="C:nucleus"/>
    <property type="evidence" value="ECO:0007669"/>
    <property type="project" value="UniProtKB-SubCell"/>
</dbReference>
<dbReference type="EMBL" id="WTPW01000657">
    <property type="protein sequence ID" value="KAF0491195.1"/>
    <property type="molecule type" value="Genomic_DNA"/>
</dbReference>
<feature type="region of interest" description="Disordered" evidence="6">
    <location>
        <begin position="593"/>
        <end position="659"/>
    </location>
</feature>
<evidence type="ECO:0000256" key="6">
    <source>
        <dbReference type="SAM" id="MobiDB-lite"/>
    </source>
</evidence>
<evidence type="ECO:0000313" key="9">
    <source>
        <dbReference type="EMBL" id="KAF0491195.1"/>
    </source>
</evidence>
<name>A0A8H4AG08_GIGMA</name>
<comment type="subcellular location">
    <subcellularLocation>
        <location evidence="2">Cytoplasm</location>
    </subcellularLocation>
    <subcellularLocation>
        <location evidence="1">Nucleus</location>
    </subcellularLocation>
</comment>
<dbReference type="InterPro" id="IPR056518">
    <property type="entry name" value="HEAT_Ints3_C"/>
</dbReference>
<dbReference type="Pfam" id="PF24566">
    <property type="entry name" value="HEAT_Ints3_C"/>
    <property type="match status" value="1"/>
</dbReference>
<proteinExistence type="inferred from homology"/>
<feature type="domain" description="Ints3-like C-terminal" evidence="8">
    <location>
        <begin position="854"/>
        <end position="1021"/>
    </location>
</feature>
<evidence type="ECO:0000256" key="4">
    <source>
        <dbReference type="ARBA" id="ARBA00022490"/>
    </source>
</evidence>
<evidence type="ECO:0000256" key="5">
    <source>
        <dbReference type="ARBA" id="ARBA00023242"/>
    </source>
</evidence>
<feature type="compositionally biased region" description="Polar residues" evidence="6">
    <location>
        <begin position="1164"/>
        <end position="1177"/>
    </location>
</feature>
<organism evidence="9 10">
    <name type="scientific">Gigaspora margarita</name>
    <dbReference type="NCBI Taxonomy" id="4874"/>
    <lineage>
        <taxon>Eukaryota</taxon>
        <taxon>Fungi</taxon>
        <taxon>Fungi incertae sedis</taxon>
        <taxon>Mucoromycota</taxon>
        <taxon>Glomeromycotina</taxon>
        <taxon>Glomeromycetes</taxon>
        <taxon>Diversisporales</taxon>
        <taxon>Gigasporaceae</taxon>
        <taxon>Gigaspora</taxon>
    </lineage>
</organism>
<dbReference type="PANTHER" id="PTHR13587">
    <property type="entry name" value="INTEGRATOR COMPLEX SUBUNIT 3"/>
    <property type="match status" value="1"/>
</dbReference>
<evidence type="ECO:0000256" key="1">
    <source>
        <dbReference type="ARBA" id="ARBA00004123"/>
    </source>
</evidence>
<dbReference type="GO" id="GO:0005737">
    <property type="term" value="C:cytoplasm"/>
    <property type="evidence" value="ECO:0007669"/>
    <property type="project" value="UniProtKB-SubCell"/>
</dbReference>
<reference evidence="9 10" key="1">
    <citation type="journal article" date="2019" name="Environ. Microbiol.">
        <title>At the nexus of three kingdoms: the genome of the mycorrhizal fungus Gigaspora margarita provides insights into plant, endobacterial and fungal interactions.</title>
        <authorList>
            <person name="Venice F."/>
            <person name="Ghignone S."/>
            <person name="Salvioli di Fossalunga A."/>
            <person name="Amselem J."/>
            <person name="Novero M."/>
            <person name="Xianan X."/>
            <person name="Sedzielewska Toro K."/>
            <person name="Morin E."/>
            <person name="Lipzen A."/>
            <person name="Grigoriev I.V."/>
            <person name="Henrissat B."/>
            <person name="Martin F.M."/>
            <person name="Bonfante P."/>
        </authorList>
    </citation>
    <scope>NUCLEOTIDE SEQUENCE [LARGE SCALE GENOMIC DNA]</scope>
    <source>
        <strain evidence="9 10">BEG34</strain>
    </source>
</reference>
<dbReference type="InterPro" id="IPR019333">
    <property type="entry name" value="INTS3_N"/>
</dbReference>
<dbReference type="Pfam" id="PF10189">
    <property type="entry name" value="Ints3_N"/>
    <property type="match status" value="1"/>
</dbReference>
<gene>
    <name evidence="9" type="ORF">F8M41_021869</name>
</gene>
<feature type="compositionally biased region" description="Polar residues" evidence="6">
    <location>
        <begin position="620"/>
        <end position="646"/>
    </location>
</feature>
<evidence type="ECO:0000256" key="2">
    <source>
        <dbReference type="ARBA" id="ARBA00004496"/>
    </source>
</evidence>
<keyword evidence="5" id="KW-0539">Nucleus</keyword>
<dbReference type="InterPro" id="IPR045334">
    <property type="entry name" value="INTS3"/>
</dbReference>
<evidence type="ECO:0000256" key="3">
    <source>
        <dbReference type="ARBA" id="ARBA00006130"/>
    </source>
</evidence>
<keyword evidence="10" id="KW-1185">Reference proteome</keyword>
<keyword evidence="4" id="KW-0963">Cytoplasm</keyword>
<evidence type="ECO:0000259" key="8">
    <source>
        <dbReference type="Pfam" id="PF24566"/>
    </source>
</evidence>
<feature type="region of interest" description="Disordered" evidence="6">
    <location>
        <begin position="1133"/>
        <end position="1314"/>
    </location>
</feature>
<comment type="similarity">
    <text evidence="3">Belongs to the Integrator subunit 3 family.</text>
</comment>